<feature type="domain" description="PGF-CTERM archaeal protein-sorting signal" evidence="3">
    <location>
        <begin position="130"/>
        <end position="151"/>
    </location>
</feature>
<dbReference type="InterPro" id="IPR026371">
    <property type="entry name" value="PGF_CTERM"/>
</dbReference>
<dbReference type="AlphaFoldDB" id="M0ELE3"/>
<proteinExistence type="predicted"/>
<reference evidence="4 5" key="1">
    <citation type="journal article" date="2014" name="PLoS Genet.">
        <title>Phylogenetically driven sequencing of extremely halophilic archaea reveals strategies for static and dynamic osmo-response.</title>
        <authorList>
            <person name="Becker E.A."/>
            <person name="Seitzer P.M."/>
            <person name="Tritt A."/>
            <person name="Larsen D."/>
            <person name="Krusor M."/>
            <person name="Yao A.I."/>
            <person name="Wu D."/>
            <person name="Madern D."/>
            <person name="Eisen J.A."/>
            <person name="Darling A.E."/>
            <person name="Facciotti M.T."/>
        </authorList>
    </citation>
    <scope>NUCLEOTIDE SEQUENCE [LARGE SCALE GENOMIC DNA]</scope>
    <source>
        <strain evidence="4 5">DSM 19288</strain>
    </source>
</reference>
<evidence type="ECO:0000256" key="1">
    <source>
        <dbReference type="ARBA" id="ARBA00022729"/>
    </source>
</evidence>
<evidence type="ECO:0000313" key="4">
    <source>
        <dbReference type="EMBL" id="ELZ48550.1"/>
    </source>
</evidence>
<name>M0ELE3_9EURY</name>
<gene>
    <name evidence="4" type="ORF">C463_00755</name>
</gene>
<dbReference type="EMBL" id="AOJK01000008">
    <property type="protein sequence ID" value="ELZ48550.1"/>
    <property type="molecule type" value="Genomic_DNA"/>
</dbReference>
<dbReference type="STRING" id="1227465.C463_00755"/>
<evidence type="ECO:0000313" key="5">
    <source>
        <dbReference type="Proteomes" id="UP000011586"/>
    </source>
</evidence>
<protein>
    <recommendedName>
        <fullName evidence="3">PGF-CTERM archaeal protein-sorting signal domain-containing protein</fullName>
    </recommendedName>
</protein>
<keyword evidence="1" id="KW-0732">Signal</keyword>
<evidence type="ECO:0000259" key="3">
    <source>
        <dbReference type="Pfam" id="PF18204"/>
    </source>
</evidence>
<comment type="caution">
    <text evidence="4">The sequence shown here is derived from an EMBL/GenBank/DDBJ whole genome shotgun (WGS) entry which is preliminary data.</text>
</comment>
<dbReference type="Pfam" id="PF18204">
    <property type="entry name" value="PGF-CTERM"/>
    <property type="match status" value="1"/>
</dbReference>
<dbReference type="Proteomes" id="UP000011586">
    <property type="component" value="Unassembled WGS sequence"/>
</dbReference>
<accession>M0ELE3</accession>
<keyword evidence="5" id="KW-1185">Reference proteome</keyword>
<feature type="compositionally biased region" description="Low complexity" evidence="2">
    <location>
        <begin position="82"/>
        <end position="105"/>
    </location>
</feature>
<evidence type="ECO:0000256" key="2">
    <source>
        <dbReference type="SAM" id="MobiDB-lite"/>
    </source>
</evidence>
<sequence length="155" mass="14781">MTDAGGPSPPEGSTGSEANRPTPRPGVGVSNAPGTSEIPPSAGPPALFGTGGPNRGAGGSAAGSRPENGRSNDAGGGESDDAASTGPADSPASSASRDPSESSDSAADEADASDLGYDEAPIRSTAYDLPGFDAVASLAAVAGASLLARRRGRGS</sequence>
<organism evidence="4 5">
    <name type="scientific">Halorubrum californiense DSM 19288</name>
    <dbReference type="NCBI Taxonomy" id="1227465"/>
    <lineage>
        <taxon>Archaea</taxon>
        <taxon>Methanobacteriati</taxon>
        <taxon>Methanobacteriota</taxon>
        <taxon>Stenosarchaea group</taxon>
        <taxon>Halobacteria</taxon>
        <taxon>Halobacteriales</taxon>
        <taxon>Haloferacaceae</taxon>
        <taxon>Halorubrum</taxon>
    </lineage>
</organism>
<feature type="region of interest" description="Disordered" evidence="2">
    <location>
        <begin position="1"/>
        <end position="117"/>
    </location>
</feature>
<dbReference type="PATRIC" id="fig|1227465.4.peg.142"/>
<feature type="compositionally biased region" description="Gly residues" evidence="2">
    <location>
        <begin position="49"/>
        <end position="61"/>
    </location>
</feature>